<comment type="catalytic activity">
    <reaction evidence="1">
        <text>ATP + protein L-histidine = ADP + protein N-phospho-L-histidine.</text>
        <dbReference type="EC" id="2.7.13.3"/>
    </reaction>
</comment>
<dbReference type="SUPFAM" id="SSF55874">
    <property type="entry name" value="ATPase domain of HSP90 chaperone/DNA topoisomerase II/histidine kinase"/>
    <property type="match status" value="1"/>
</dbReference>
<protein>
    <recommendedName>
        <fullName evidence="3">histidine kinase</fullName>
        <ecNumber evidence="3">2.7.13.3</ecNumber>
    </recommendedName>
</protein>
<keyword evidence="11" id="KW-1185">Reference proteome</keyword>
<evidence type="ECO:0000259" key="8">
    <source>
        <dbReference type="PROSITE" id="PS50109"/>
    </source>
</evidence>
<proteinExistence type="predicted"/>
<dbReference type="GO" id="GO:0004673">
    <property type="term" value="F:protein histidine kinase activity"/>
    <property type="evidence" value="ECO:0007669"/>
    <property type="project" value="UniProtKB-EC"/>
</dbReference>
<evidence type="ECO:0000256" key="4">
    <source>
        <dbReference type="ARBA" id="ARBA00022553"/>
    </source>
</evidence>
<evidence type="ECO:0000256" key="6">
    <source>
        <dbReference type="ARBA" id="ARBA00022777"/>
    </source>
</evidence>
<dbReference type="GO" id="GO:0030295">
    <property type="term" value="F:protein kinase activator activity"/>
    <property type="evidence" value="ECO:0007669"/>
    <property type="project" value="TreeGrafter"/>
</dbReference>
<dbReference type="GO" id="GO:0007234">
    <property type="term" value="P:osmosensory signaling via phosphorelay pathway"/>
    <property type="evidence" value="ECO:0007669"/>
    <property type="project" value="TreeGrafter"/>
</dbReference>
<dbReference type="AlphaFoldDB" id="A0A1I1J8B7"/>
<dbReference type="SMART" id="SM00387">
    <property type="entry name" value="HATPase_c"/>
    <property type="match status" value="1"/>
</dbReference>
<dbReference type="SMART" id="SM00304">
    <property type="entry name" value="HAMP"/>
    <property type="match status" value="1"/>
</dbReference>
<dbReference type="PROSITE" id="PS50109">
    <property type="entry name" value="HIS_KIN"/>
    <property type="match status" value="1"/>
</dbReference>
<dbReference type="Proteomes" id="UP000199058">
    <property type="component" value="Unassembled WGS sequence"/>
</dbReference>
<evidence type="ECO:0000313" key="11">
    <source>
        <dbReference type="Proteomes" id="UP000199058"/>
    </source>
</evidence>
<keyword evidence="4" id="KW-0597">Phosphoprotein</keyword>
<dbReference type="OrthoDB" id="9804645at2"/>
<reference evidence="10 11" key="1">
    <citation type="submission" date="2016-10" db="EMBL/GenBank/DDBJ databases">
        <authorList>
            <person name="de Groot N.N."/>
        </authorList>
    </citation>
    <scope>NUCLEOTIDE SEQUENCE [LARGE SCALE GENOMIC DNA]</scope>
    <source>
        <strain evidence="10 11">DSM 18438</strain>
    </source>
</reference>
<keyword evidence="5" id="KW-0808">Transferase</keyword>
<dbReference type="PANTHER" id="PTHR42878">
    <property type="entry name" value="TWO-COMPONENT HISTIDINE KINASE"/>
    <property type="match status" value="1"/>
</dbReference>
<evidence type="ECO:0000259" key="9">
    <source>
        <dbReference type="PROSITE" id="PS50885"/>
    </source>
</evidence>
<dbReference type="PANTHER" id="PTHR42878:SF15">
    <property type="entry name" value="BACTERIOPHYTOCHROME"/>
    <property type="match status" value="1"/>
</dbReference>
<evidence type="ECO:0000256" key="7">
    <source>
        <dbReference type="SAM" id="Phobius"/>
    </source>
</evidence>
<name>A0A1I1J8B7_9GAMM</name>
<dbReference type="SUPFAM" id="SSF158472">
    <property type="entry name" value="HAMP domain-like"/>
    <property type="match status" value="1"/>
</dbReference>
<dbReference type="Gene3D" id="6.10.340.10">
    <property type="match status" value="1"/>
</dbReference>
<comment type="subcellular location">
    <subcellularLocation>
        <location evidence="2">Membrane</location>
    </subcellularLocation>
</comment>
<dbReference type="GO" id="GO:0016020">
    <property type="term" value="C:membrane"/>
    <property type="evidence" value="ECO:0007669"/>
    <property type="project" value="UniProtKB-SubCell"/>
</dbReference>
<dbReference type="GO" id="GO:0000156">
    <property type="term" value="F:phosphorelay response regulator activity"/>
    <property type="evidence" value="ECO:0007669"/>
    <property type="project" value="TreeGrafter"/>
</dbReference>
<dbReference type="CDD" id="cd06225">
    <property type="entry name" value="HAMP"/>
    <property type="match status" value="1"/>
</dbReference>
<dbReference type="EC" id="2.7.13.3" evidence="3"/>
<dbReference type="InterPro" id="IPR003660">
    <property type="entry name" value="HAMP_dom"/>
</dbReference>
<evidence type="ECO:0000256" key="1">
    <source>
        <dbReference type="ARBA" id="ARBA00000085"/>
    </source>
</evidence>
<keyword evidence="7" id="KW-1133">Transmembrane helix</keyword>
<dbReference type="InterPro" id="IPR004358">
    <property type="entry name" value="Sig_transdc_His_kin-like_C"/>
</dbReference>
<gene>
    <name evidence="10" type="ORF">SAMN05660443_2647</name>
</gene>
<dbReference type="InterPro" id="IPR036890">
    <property type="entry name" value="HATPase_C_sf"/>
</dbReference>
<dbReference type="RefSeq" id="WP_091964630.1">
    <property type="nucleotide sequence ID" value="NZ_FOLH01000006.1"/>
</dbReference>
<keyword evidence="7" id="KW-0812">Transmembrane</keyword>
<dbReference type="PRINTS" id="PR00344">
    <property type="entry name" value="BCTRLSENSOR"/>
</dbReference>
<dbReference type="Gene3D" id="3.30.565.10">
    <property type="entry name" value="Histidine kinase-like ATPase, C-terminal domain"/>
    <property type="match status" value="1"/>
</dbReference>
<feature type="domain" description="Histidine kinase" evidence="8">
    <location>
        <begin position="410"/>
        <end position="628"/>
    </location>
</feature>
<keyword evidence="6" id="KW-0418">Kinase</keyword>
<sequence length="641" mass="72962">MLASSLKFKLLFFTLAIGLISLLLAGYLVDRHLLNYHTQTAESLIEEGFSSLYNNRKNLEAALVSEAHLLCEEERLVAILNLINNFQDTRNYQSLLFDEEKKRLSQRLQTAIQTGRSTGAYLYAADDQLVSFALAEESKVLQGFVSYANKQPDLKLMSPEGALDESLKNDLEDRIFRRAQRHNQLQPGQRYYLDNGQVYLEQKYPLVRSHLEEERQVGSLVLMRRLDGDFLLLATRGGLEVGLLDAQGGFIDGQPLVKKHAEQLKNKLPPIAEREINFLKTAGGFWGVFPLRLAGGEQSAYLSFVYPVENYHQASAATREAILTALLITALLIIPFSLLLIRELVTYPLQQLMKGVEKIRKGDLLAQIDLEQKDELGELAKAMNEMANQLYQRELSLNTSNRELQRLSEVMAHHFQEPTRRLMAFAERLSSKPSLEQDKDARLSIDFIHAQAKYLSYLVHDVQRYLELDRVILPVQRLHTEEVLDQVLREKAIQEQLELSNADLQVEKPLPKILFARRRLEEIFRALLSNAVTYRHPERPMQIKIYGKTVNHCNLIYIADNGRGIAPRHRTQVFELFSRLVTQTPDNTGTGMGLALVRRLMLQAGGDISIEEGIDGGTTFVLSFPDQELEPSEQTLHDSAR</sequence>
<keyword evidence="7" id="KW-0472">Membrane</keyword>
<evidence type="ECO:0000256" key="3">
    <source>
        <dbReference type="ARBA" id="ARBA00012438"/>
    </source>
</evidence>
<dbReference type="Pfam" id="PF00672">
    <property type="entry name" value="HAMP"/>
    <property type="match status" value="1"/>
</dbReference>
<feature type="domain" description="HAMP" evidence="9">
    <location>
        <begin position="343"/>
        <end position="395"/>
    </location>
</feature>
<dbReference type="InterPro" id="IPR005467">
    <property type="entry name" value="His_kinase_dom"/>
</dbReference>
<dbReference type="InterPro" id="IPR050351">
    <property type="entry name" value="BphY/WalK/GraS-like"/>
</dbReference>
<evidence type="ECO:0000313" key="10">
    <source>
        <dbReference type="EMBL" id="SFC44232.1"/>
    </source>
</evidence>
<dbReference type="InterPro" id="IPR003594">
    <property type="entry name" value="HATPase_dom"/>
</dbReference>
<evidence type="ECO:0000256" key="2">
    <source>
        <dbReference type="ARBA" id="ARBA00004370"/>
    </source>
</evidence>
<dbReference type="PROSITE" id="PS50885">
    <property type="entry name" value="HAMP"/>
    <property type="match status" value="1"/>
</dbReference>
<evidence type="ECO:0000256" key="5">
    <source>
        <dbReference type="ARBA" id="ARBA00022679"/>
    </source>
</evidence>
<organism evidence="10 11">
    <name type="scientific">Marinospirillum celere</name>
    <dbReference type="NCBI Taxonomy" id="1122252"/>
    <lineage>
        <taxon>Bacteria</taxon>
        <taxon>Pseudomonadati</taxon>
        <taxon>Pseudomonadota</taxon>
        <taxon>Gammaproteobacteria</taxon>
        <taxon>Oceanospirillales</taxon>
        <taxon>Oceanospirillaceae</taxon>
        <taxon>Marinospirillum</taxon>
    </lineage>
</organism>
<dbReference type="EMBL" id="FOLH01000006">
    <property type="protein sequence ID" value="SFC44232.1"/>
    <property type="molecule type" value="Genomic_DNA"/>
</dbReference>
<dbReference type="STRING" id="1122252.SAMN05660443_2647"/>
<accession>A0A1I1J8B7</accession>
<feature type="transmembrane region" description="Helical" evidence="7">
    <location>
        <begin position="321"/>
        <end position="341"/>
    </location>
</feature>
<dbReference type="Pfam" id="PF02518">
    <property type="entry name" value="HATPase_c"/>
    <property type="match status" value="1"/>
</dbReference>